<reference evidence="10" key="1">
    <citation type="submission" date="2021-01" db="EMBL/GenBank/DDBJ databases">
        <authorList>
            <person name="Corre E."/>
            <person name="Pelletier E."/>
            <person name="Niang G."/>
            <person name="Scheremetjew M."/>
            <person name="Finn R."/>
            <person name="Kale V."/>
            <person name="Holt S."/>
            <person name="Cochrane G."/>
            <person name="Meng A."/>
            <person name="Brown T."/>
            <person name="Cohen L."/>
        </authorList>
    </citation>
    <scope>NUCLEOTIDE SEQUENCE</scope>
    <source>
        <strain evidence="10">CCMP1756</strain>
    </source>
</reference>
<feature type="compositionally biased region" description="Polar residues" evidence="6">
    <location>
        <begin position="1"/>
        <end position="13"/>
    </location>
</feature>
<keyword evidence="5 7" id="KW-0472">Membrane</keyword>
<evidence type="ECO:0000256" key="1">
    <source>
        <dbReference type="ARBA" id="ARBA00004141"/>
    </source>
</evidence>
<proteinExistence type="predicted"/>
<evidence type="ECO:0000256" key="4">
    <source>
        <dbReference type="ARBA" id="ARBA00022989"/>
    </source>
</evidence>
<dbReference type="SUPFAM" id="SSF161111">
    <property type="entry name" value="Cation efflux protein transmembrane domain-like"/>
    <property type="match status" value="1"/>
</dbReference>
<dbReference type="GO" id="GO:0008324">
    <property type="term" value="F:monoatomic cation transmembrane transporter activity"/>
    <property type="evidence" value="ECO:0007669"/>
    <property type="project" value="InterPro"/>
</dbReference>
<dbReference type="Gene3D" id="1.20.1510.10">
    <property type="entry name" value="Cation efflux protein transmembrane domain"/>
    <property type="match status" value="1"/>
</dbReference>
<evidence type="ECO:0000313" key="12">
    <source>
        <dbReference type="Proteomes" id="UP000789595"/>
    </source>
</evidence>
<evidence type="ECO:0000256" key="7">
    <source>
        <dbReference type="SAM" id="Phobius"/>
    </source>
</evidence>
<evidence type="ECO:0000259" key="9">
    <source>
        <dbReference type="Pfam" id="PF16916"/>
    </source>
</evidence>
<dbReference type="InterPro" id="IPR002524">
    <property type="entry name" value="Cation_efflux"/>
</dbReference>
<feature type="domain" description="Cation efflux protein cytoplasmic" evidence="9">
    <location>
        <begin position="262"/>
        <end position="336"/>
    </location>
</feature>
<sequence>MAAYGSTNLTVETRSPPRDQQKRPSITTHSPGATTIVYDEEAAPPPSPTDQAEARVMRRSLEANVVLTVAKVAVAFQSGSLAVLASLIDSALDLISQIVLFAASARRKDRDVEYPAGRARLEPVGVVVCAMLMGVGSVYVIITSTEQLTDIVKGKNVHVALDRINGTIMVLAIVWKALLYAWISKRHSALSASNPGVAAVALDHFNDVLSNLVAVIAAVLAAWYGLDAADPAGAIAISLYIAYSWLETSIEQVQHLVGRTADPEFLEELREAASTYSERMQCDIVRAYHFGPRYLVELEMVMESSTPLRVSHDLALDLQQKIEAFDDVERCFVHVDYDFRDVDEHDPASWSPKINADRKVPNLV</sequence>
<dbReference type="EMBL" id="HBIW01022437">
    <property type="protein sequence ID" value="CAE0703888.1"/>
    <property type="molecule type" value="Transcribed_RNA"/>
</dbReference>
<evidence type="ECO:0000256" key="5">
    <source>
        <dbReference type="ARBA" id="ARBA00023136"/>
    </source>
</evidence>
<evidence type="ECO:0000259" key="8">
    <source>
        <dbReference type="Pfam" id="PF01545"/>
    </source>
</evidence>
<dbReference type="InterPro" id="IPR036837">
    <property type="entry name" value="Cation_efflux_CTD_sf"/>
</dbReference>
<dbReference type="GO" id="GO:0016020">
    <property type="term" value="C:membrane"/>
    <property type="evidence" value="ECO:0007669"/>
    <property type="project" value="UniProtKB-SubCell"/>
</dbReference>
<dbReference type="NCBIfam" id="TIGR01297">
    <property type="entry name" value="CDF"/>
    <property type="match status" value="1"/>
</dbReference>
<dbReference type="InterPro" id="IPR027470">
    <property type="entry name" value="Cation_efflux_CTD"/>
</dbReference>
<dbReference type="AlphaFoldDB" id="A0A7S4A539"/>
<keyword evidence="12" id="KW-1185">Reference proteome</keyword>
<evidence type="ECO:0000256" key="6">
    <source>
        <dbReference type="SAM" id="MobiDB-lite"/>
    </source>
</evidence>
<keyword evidence="3 7" id="KW-0812">Transmembrane</keyword>
<keyword evidence="4 7" id="KW-1133">Transmembrane helix</keyword>
<dbReference type="PANTHER" id="PTHR43840">
    <property type="entry name" value="MITOCHONDRIAL METAL TRANSPORTER 1-RELATED"/>
    <property type="match status" value="1"/>
</dbReference>
<protein>
    <recommendedName>
        <fullName evidence="13">Cation efflux protein cytoplasmic domain-containing protein</fullName>
    </recommendedName>
</protein>
<evidence type="ECO:0000256" key="3">
    <source>
        <dbReference type="ARBA" id="ARBA00022692"/>
    </source>
</evidence>
<dbReference type="Pfam" id="PF01545">
    <property type="entry name" value="Cation_efflux"/>
    <property type="match status" value="1"/>
</dbReference>
<evidence type="ECO:0000256" key="2">
    <source>
        <dbReference type="ARBA" id="ARBA00022448"/>
    </source>
</evidence>
<dbReference type="OrthoDB" id="78296at2759"/>
<dbReference type="Gene3D" id="3.30.70.1350">
    <property type="entry name" value="Cation efflux protein, cytoplasmic domain"/>
    <property type="match status" value="1"/>
</dbReference>
<evidence type="ECO:0008006" key="13">
    <source>
        <dbReference type="Google" id="ProtNLM"/>
    </source>
</evidence>
<feature type="region of interest" description="Disordered" evidence="6">
    <location>
        <begin position="1"/>
        <end position="53"/>
    </location>
</feature>
<dbReference type="SUPFAM" id="SSF160240">
    <property type="entry name" value="Cation efflux protein cytoplasmic domain-like"/>
    <property type="match status" value="1"/>
</dbReference>
<dbReference type="Proteomes" id="UP000789595">
    <property type="component" value="Unassembled WGS sequence"/>
</dbReference>
<evidence type="ECO:0000313" key="10">
    <source>
        <dbReference type="EMBL" id="CAE0703888.1"/>
    </source>
</evidence>
<reference evidence="11" key="2">
    <citation type="submission" date="2021-11" db="EMBL/GenBank/DDBJ databases">
        <authorList>
            <consortium name="Genoscope - CEA"/>
            <person name="William W."/>
        </authorList>
    </citation>
    <scope>NUCLEOTIDE SEQUENCE</scope>
</reference>
<dbReference type="EMBL" id="CAKKNE010000002">
    <property type="protein sequence ID" value="CAH0367985.1"/>
    <property type="molecule type" value="Genomic_DNA"/>
</dbReference>
<gene>
    <name evidence="10" type="ORF">PCAL00307_LOCUS19336</name>
    <name evidence="11" type="ORF">PECAL_2P10320</name>
</gene>
<feature type="transmembrane region" description="Helical" evidence="7">
    <location>
        <begin position="124"/>
        <end position="144"/>
    </location>
</feature>
<feature type="domain" description="Cation efflux protein transmembrane" evidence="8">
    <location>
        <begin position="60"/>
        <end position="257"/>
    </location>
</feature>
<feature type="transmembrane region" description="Helical" evidence="7">
    <location>
        <begin position="164"/>
        <end position="183"/>
    </location>
</feature>
<dbReference type="InterPro" id="IPR058533">
    <property type="entry name" value="Cation_efflux_TM"/>
</dbReference>
<evidence type="ECO:0000313" key="11">
    <source>
        <dbReference type="EMBL" id="CAH0367985.1"/>
    </source>
</evidence>
<keyword evidence="2" id="KW-0813">Transport</keyword>
<dbReference type="Pfam" id="PF16916">
    <property type="entry name" value="ZT_dimer"/>
    <property type="match status" value="1"/>
</dbReference>
<feature type="transmembrane region" description="Helical" evidence="7">
    <location>
        <begin position="208"/>
        <end position="226"/>
    </location>
</feature>
<dbReference type="InterPro" id="IPR027469">
    <property type="entry name" value="Cation_efflux_TMD_sf"/>
</dbReference>
<accession>A0A7S4A539</accession>
<dbReference type="InterPro" id="IPR050291">
    <property type="entry name" value="CDF_Transporter"/>
</dbReference>
<name>A0A7S4A539_9STRA</name>
<dbReference type="PANTHER" id="PTHR43840:SF52">
    <property type="entry name" value="CATION EFFLUX FAMILY PROTEIN"/>
    <property type="match status" value="1"/>
</dbReference>
<organism evidence="10">
    <name type="scientific">Pelagomonas calceolata</name>
    <dbReference type="NCBI Taxonomy" id="35677"/>
    <lineage>
        <taxon>Eukaryota</taxon>
        <taxon>Sar</taxon>
        <taxon>Stramenopiles</taxon>
        <taxon>Ochrophyta</taxon>
        <taxon>Pelagophyceae</taxon>
        <taxon>Pelagomonadales</taxon>
        <taxon>Pelagomonadaceae</taxon>
        <taxon>Pelagomonas</taxon>
    </lineage>
</organism>
<feature type="compositionally biased region" description="Polar residues" evidence="6">
    <location>
        <begin position="23"/>
        <end position="33"/>
    </location>
</feature>
<comment type="subcellular location">
    <subcellularLocation>
        <location evidence="1">Membrane</location>
        <topology evidence="1">Multi-pass membrane protein</topology>
    </subcellularLocation>
</comment>